<evidence type="ECO:0000256" key="3">
    <source>
        <dbReference type="ARBA" id="ARBA00012483"/>
    </source>
</evidence>
<organism evidence="15 16">
    <name type="scientific">Zostera marina</name>
    <name type="common">Eelgrass</name>
    <dbReference type="NCBI Taxonomy" id="29655"/>
    <lineage>
        <taxon>Eukaryota</taxon>
        <taxon>Viridiplantae</taxon>
        <taxon>Streptophyta</taxon>
        <taxon>Embryophyta</taxon>
        <taxon>Tracheophyta</taxon>
        <taxon>Spermatophyta</taxon>
        <taxon>Magnoliopsida</taxon>
        <taxon>Liliopsida</taxon>
        <taxon>Zosteraceae</taxon>
        <taxon>Zostera</taxon>
    </lineage>
</organism>
<keyword evidence="7 12" id="KW-0863">Zinc-finger</keyword>
<keyword evidence="4" id="KW-0808">Transferase</keyword>
<keyword evidence="10" id="KW-0449">Lipoprotein</keyword>
<accession>A0A0K9PPE6</accession>
<dbReference type="EC" id="2.3.2.27" evidence="3"/>
<dbReference type="CDD" id="cd16789">
    <property type="entry name" value="mRING-HC-C3HC5_MGRN1-like"/>
    <property type="match status" value="1"/>
</dbReference>
<dbReference type="GO" id="GO:0061630">
    <property type="term" value="F:ubiquitin protein ligase activity"/>
    <property type="evidence" value="ECO:0000318"/>
    <property type="project" value="GO_Central"/>
</dbReference>
<dbReference type="InterPro" id="IPR045194">
    <property type="entry name" value="MGRN1/RNF157-like"/>
</dbReference>
<dbReference type="Gene3D" id="3.30.40.10">
    <property type="entry name" value="Zinc/RING finger domain, C3HC4 (zinc finger)"/>
    <property type="match status" value="1"/>
</dbReference>
<evidence type="ECO:0000256" key="10">
    <source>
        <dbReference type="ARBA" id="ARBA00023288"/>
    </source>
</evidence>
<feature type="compositionally biased region" description="Pro residues" evidence="13">
    <location>
        <begin position="29"/>
        <end position="42"/>
    </location>
</feature>
<evidence type="ECO:0000256" key="7">
    <source>
        <dbReference type="ARBA" id="ARBA00022771"/>
    </source>
</evidence>
<keyword evidence="5" id="KW-0519">Myristate</keyword>
<dbReference type="InterPro" id="IPR045195">
    <property type="entry name" value="LOG2-like_mRING_C3HC5"/>
</dbReference>
<dbReference type="STRING" id="29655.A0A0K9PPE6"/>
<keyword evidence="9" id="KW-0862">Zinc</keyword>
<dbReference type="Proteomes" id="UP000036987">
    <property type="component" value="Unassembled WGS sequence"/>
</dbReference>
<dbReference type="FunFam" id="3.30.40.10:FF:000115">
    <property type="entry name" value="probable E3 ubiquitin-protein ligase LOG2"/>
    <property type="match status" value="1"/>
</dbReference>
<keyword evidence="16" id="KW-1185">Reference proteome</keyword>
<dbReference type="EMBL" id="LFYR01000692">
    <property type="protein sequence ID" value="KMZ70948.1"/>
    <property type="molecule type" value="Genomic_DNA"/>
</dbReference>
<evidence type="ECO:0000256" key="6">
    <source>
        <dbReference type="ARBA" id="ARBA00022723"/>
    </source>
</evidence>
<gene>
    <name evidence="15" type="ORF">ZOSMA_18G00390</name>
</gene>
<dbReference type="InterPro" id="IPR058981">
    <property type="entry name" value="MGRN1/RNF157-like_N"/>
</dbReference>
<feature type="region of interest" description="Disordered" evidence="13">
    <location>
        <begin position="1"/>
        <end position="63"/>
    </location>
</feature>
<dbReference type="Pfam" id="PF13920">
    <property type="entry name" value="zf-C3HC4_3"/>
    <property type="match status" value="1"/>
</dbReference>
<keyword evidence="8" id="KW-0833">Ubl conjugation pathway</keyword>
<dbReference type="AlphaFoldDB" id="A0A0K9PPE6"/>
<feature type="compositionally biased region" description="Polar residues" evidence="13">
    <location>
        <begin position="1"/>
        <end position="10"/>
    </location>
</feature>
<comment type="similarity">
    <text evidence="11">Belongs to the RING-type zinc finger family. LOG2 subfamily.</text>
</comment>
<reference evidence="16" key="1">
    <citation type="journal article" date="2016" name="Nature">
        <title>The genome of the seagrass Zostera marina reveals angiosperm adaptation to the sea.</title>
        <authorList>
            <person name="Olsen J.L."/>
            <person name="Rouze P."/>
            <person name="Verhelst B."/>
            <person name="Lin Y.-C."/>
            <person name="Bayer T."/>
            <person name="Collen J."/>
            <person name="Dattolo E."/>
            <person name="De Paoli E."/>
            <person name="Dittami S."/>
            <person name="Maumus F."/>
            <person name="Michel G."/>
            <person name="Kersting A."/>
            <person name="Lauritano C."/>
            <person name="Lohaus R."/>
            <person name="Toepel M."/>
            <person name="Tonon T."/>
            <person name="Vanneste K."/>
            <person name="Amirebrahimi M."/>
            <person name="Brakel J."/>
            <person name="Bostroem C."/>
            <person name="Chovatia M."/>
            <person name="Grimwood J."/>
            <person name="Jenkins J.W."/>
            <person name="Jueterbock A."/>
            <person name="Mraz A."/>
            <person name="Stam W.T."/>
            <person name="Tice H."/>
            <person name="Bornberg-Bauer E."/>
            <person name="Green P.J."/>
            <person name="Pearson G.A."/>
            <person name="Procaccini G."/>
            <person name="Duarte C.M."/>
            <person name="Schmutz J."/>
            <person name="Reusch T.B.H."/>
            <person name="Van de Peer Y."/>
        </authorList>
    </citation>
    <scope>NUCLEOTIDE SEQUENCE [LARGE SCALE GENOMIC DNA]</scope>
    <source>
        <strain evidence="16">cv. Finnish</strain>
    </source>
</reference>
<evidence type="ECO:0000256" key="2">
    <source>
        <dbReference type="ARBA" id="ARBA00004906"/>
    </source>
</evidence>
<comment type="caution">
    <text evidence="15">The sequence shown here is derived from an EMBL/GenBank/DDBJ whole genome shotgun (WGS) entry which is preliminary data.</text>
</comment>
<protein>
    <recommendedName>
        <fullName evidence="3">RING-type E3 ubiquitin transferase</fullName>
        <ecNumber evidence="3">2.3.2.27</ecNumber>
    </recommendedName>
</protein>
<dbReference type="Pfam" id="PF26192">
    <property type="entry name" value="RNF157-like_N"/>
    <property type="match status" value="1"/>
</dbReference>
<evidence type="ECO:0000256" key="13">
    <source>
        <dbReference type="SAM" id="MobiDB-lite"/>
    </source>
</evidence>
<comment type="catalytic activity">
    <reaction evidence="1">
        <text>S-ubiquitinyl-[E2 ubiquitin-conjugating enzyme]-L-cysteine + [acceptor protein]-L-lysine = [E2 ubiquitin-conjugating enzyme]-L-cysteine + N(6)-ubiquitinyl-[acceptor protein]-L-lysine.</text>
        <dbReference type="EC" id="2.3.2.27"/>
    </reaction>
</comment>
<evidence type="ECO:0000259" key="14">
    <source>
        <dbReference type="PROSITE" id="PS50089"/>
    </source>
</evidence>
<evidence type="ECO:0000256" key="9">
    <source>
        <dbReference type="ARBA" id="ARBA00022833"/>
    </source>
</evidence>
<dbReference type="InterPro" id="IPR013083">
    <property type="entry name" value="Znf_RING/FYVE/PHD"/>
</dbReference>
<evidence type="ECO:0000313" key="15">
    <source>
        <dbReference type="EMBL" id="KMZ70948.1"/>
    </source>
</evidence>
<keyword evidence="6" id="KW-0479">Metal-binding</keyword>
<dbReference type="PANTHER" id="PTHR22996">
    <property type="entry name" value="MAHOGUNIN"/>
    <property type="match status" value="1"/>
</dbReference>
<name>A0A0K9PPE6_ZOSMR</name>
<dbReference type="InterPro" id="IPR001841">
    <property type="entry name" value="Znf_RING"/>
</dbReference>
<evidence type="ECO:0000256" key="12">
    <source>
        <dbReference type="PROSITE-ProRule" id="PRU00175"/>
    </source>
</evidence>
<dbReference type="SUPFAM" id="SSF57850">
    <property type="entry name" value="RING/U-box"/>
    <property type="match status" value="1"/>
</dbReference>
<dbReference type="OMA" id="MMRPVYY"/>
<evidence type="ECO:0000256" key="8">
    <source>
        <dbReference type="ARBA" id="ARBA00022786"/>
    </source>
</evidence>
<dbReference type="PANTHER" id="PTHR22996:SF4">
    <property type="entry name" value="E3 UBIQUITIN-PROTEIN LIGASE LUL4-RELATED"/>
    <property type="match status" value="1"/>
</dbReference>
<evidence type="ECO:0000256" key="5">
    <source>
        <dbReference type="ARBA" id="ARBA00022707"/>
    </source>
</evidence>
<feature type="compositionally biased region" description="Low complexity" evidence="13">
    <location>
        <begin position="43"/>
        <end position="56"/>
    </location>
</feature>
<proteinExistence type="inferred from homology"/>
<evidence type="ECO:0000256" key="1">
    <source>
        <dbReference type="ARBA" id="ARBA00000900"/>
    </source>
</evidence>
<dbReference type="GO" id="GO:0008270">
    <property type="term" value="F:zinc ion binding"/>
    <property type="evidence" value="ECO:0007669"/>
    <property type="project" value="UniProtKB-KW"/>
</dbReference>
<dbReference type="OrthoDB" id="1711136at2759"/>
<comment type="pathway">
    <text evidence="2">Protein modification; protein ubiquitination.</text>
</comment>
<dbReference type="PROSITE" id="PS50089">
    <property type="entry name" value="ZF_RING_2"/>
    <property type="match status" value="1"/>
</dbReference>
<evidence type="ECO:0000256" key="4">
    <source>
        <dbReference type="ARBA" id="ARBA00022679"/>
    </source>
</evidence>
<feature type="domain" description="RING-type" evidence="14">
    <location>
        <begin position="327"/>
        <end position="366"/>
    </location>
</feature>
<sequence>MGQSSSSSAGNRHHRPRNEYYYPTHSPNPNYPPPPGPPPQPFHPNATSQQSSHPLTSPLPPPSYQAMSYLTPPMYNYYVPQPNHRYYPLPPQSEGSWHSYVPPYPTIRLPVEQVSGGSWGMGSAAVQVPHVEHEVTKTIKNDVNVHKDTITLKIDEENPDRYLVEFTFDANFDGSITIFYFAKEGTDCTPISIYSEMCKPTRIPFQKGSCQKFSQPSGSGIDLGFFELDHLSKPSQAGDVFPLVICAESCIPPSPQQIDEDLNNNQPPSRLQLTEAVIEKKDDGHFHVKVVKQVLWFDGERYEVRDIFGIENITEESFDENDAGKDCVICLSEPRDTAVLPCRHMCMCGECAKQLTRQSNKCPICRQPFENLIEIKVINDER</sequence>
<evidence type="ECO:0000256" key="11">
    <source>
        <dbReference type="ARBA" id="ARBA00025721"/>
    </source>
</evidence>
<evidence type="ECO:0000313" key="16">
    <source>
        <dbReference type="Proteomes" id="UP000036987"/>
    </source>
</evidence>
<dbReference type="SMART" id="SM00184">
    <property type="entry name" value="RING"/>
    <property type="match status" value="1"/>
</dbReference>
<dbReference type="GO" id="GO:0016567">
    <property type="term" value="P:protein ubiquitination"/>
    <property type="evidence" value="ECO:0000318"/>
    <property type="project" value="GO_Central"/>
</dbReference>